<dbReference type="Proteomes" id="UP000008084">
    <property type="component" value="Chromosome"/>
</dbReference>
<dbReference type="InterPro" id="IPR037031">
    <property type="entry name" value="AstB_sf"/>
</dbReference>
<reference evidence="3 4" key="1">
    <citation type="journal article" date="2011" name="J. Bacteriol.">
        <title>Complete genome sequence of Yersinia enterocolitica subsp. palearctica serogroup O:3.</title>
        <authorList>
            <person name="Batzilla J."/>
            <person name="Hoper D."/>
            <person name="Antonenka U."/>
            <person name="Heesemann J."/>
            <person name="Rakin A."/>
        </authorList>
    </citation>
    <scope>NUCLEOTIDE SEQUENCE [LARGE SCALE GENOMIC DNA]</scope>
    <source>
        <strain evidence="4">DSM 13030 / CIP 106945 / Y11</strain>
    </source>
</reference>
<evidence type="ECO:0000256" key="1">
    <source>
        <dbReference type="ARBA" id="ARBA00022503"/>
    </source>
</evidence>
<evidence type="ECO:0000313" key="3">
    <source>
        <dbReference type="EMBL" id="CBY26958.1"/>
    </source>
</evidence>
<accession>A0A0H3NZ77</accession>
<dbReference type="PANTHER" id="PTHR30420">
    <property type="entry name" value="N-SUCCINYLARGININE DIHYDROLASE"/>
    <property type="match status" value="1"/>
</dbReference>
<dbReference type="KEGG" id="yey:Y11_12231"/>
<dbReference type="AlphaFoldDB" id="A0A0H3NZ77"/>
<evidence type="ECO:0000256" key="2">
    <source>
        <dbReference type="ARBA" id="ARBA00022801"/>
    </source>
</evidence>
<keyword evidence="2 3" id="KW-0378">Hydrolase</keyword>
<dbReference type="EMBL" id="FR729477">
    <property type="protein sequence ID" value="CBY26958.1"/>
    <property type="molecule type" value="Genomic_DNA"/>
</dbReference>
<dbReference type="PANTHER" id="PTHR30420:SF2">
    <property type="entry name" value="N-SUCCINYLARGININE DIHYDROLASE"/>
    <property type="match status" value="1"/>
</dbReference>
<dbReference type="GO" id="GO:0006525">
    <property type="term" value="P:arginine metabolic process"/>
    <property type="evidence" value="ECO:0007669"/>
    <property type="project" value="UniProtKB-KW"/>
</dbReference>
<organism evidence="3 4">
    <name type="scientific">Yersinia enterocolitica subsp. palearctica serotype O:3 (strain DSM 13030 / CIP 106945 / Y11)</name>
    <dbReference type="NCBI Taxonomy" id="930944"/>
    <lineage>
        <taxon>Bacteria</taxon>
        <taxon>Pseudomonadati</taxon>
        <taxon>Pseudomonadota</taxon>
        <taxon>Gammaproteobacteria</taxon>
        <taxon>Enterobacterales</taxon>
        <taxon>Yersiniaceae</taxon>
        <taxon>Yersinia</taxon>
    </lineage>
</organism>
<dbReference type="HOGENOM" id="CLU_123632_0_0_6"/>
<gene>
    <name evidence="3" type="ordered locus">Y11_12231</name>
</gene>
<dbReference type="InterPro" id="IPR007079">
    <property type="entry name" value="SuccinylArg_d-Hdrlase_AstB"/>
</dbReference>
<keyword evidence="1" id="KW-0056">Arginine metabolism</keyword>
<dbReference type="SUPFAM" id="SSF55909">
    <property type="entry name" value="Pentein"/>
    <property type="match status" value="1"/>
</dbReference>
<dbReference type="Pfam" id="PF04996">
    <property type="entry name" value="AstB"/>
    <property type="match status" value="1"/>
</dbReference>
<dbReference type="PATRIC" id="fig|930944.6.peg.1213"/>
<dbReference type="Gene3D" id="3.75.10.20">
    <property type="entry name" value="Succinylarginine dihydrolase"/>
    <property type="match status" value="1"/>
</dbReference>
<dbReference type="GO" id="GO:0009015">
    <property type="term" value="F:N-succinylarginine dihydrolase activity"/>
    <property type="evidence" value="ECO:0007669"/>
    <property type="project" value="UniProtKB-EC"/>
</dbReference>
<evidence type="ECO:0000313" key="4">
    <source>
        <dbReference type="Proteomes" id="UP000008084"/>
    </source>
</evidence>
<protein>
    <submittedName>
        <fullName evidence="3">Succinylarginine dihydrolase</fullName>
        <ecNumber evidence="3">3.5.3.23</ecNumber>
    </submittedName>
</protein>
<name>A0A0H3NZ77_YERE1</name>
<proteinExistence type="predicted"/>
<sequence>MPAAQVSVAQAVSSYLFNSQLLSKPNGKMLLVIPQESQECPAVWEYLSELINSGGPIDEVRVFDLRESMHNGGGPACLRLRVALNDTELAAVNSRVMMTPALFVALNNWVDQHYRDRLQFKDLADPQLLQEGRQALDELTKILNLGSIYSFQHL</sequence>
<dbReference type="EC" id="3.5.3.23" evidence="3"/>